<feature type="region of interest" description="Disordered" evidence="8">
    <location>
        <begin position="1"/>
        <end position="113"/>
    </location>
</feature>
<accession>A0A6M2DUK2</accession>
<dbReference type="InterPro" id="IPR021900">
    <property type="entry name" value="DUF3512"/>
</dbReference>
<dbReference type="GO" id="GO:0006357">
    <property type="term" value="P:regulation of transcription by RNA polymerase II"/>
    <property type="evidence" value="ECO:0007669"/>
    <property type="project" value="TreeGrafter"/>
</dbReference>
<evidence type="ECO:0000256" key="4">
    <source>
        <dbReference type="ARBA" id="ARBA00023163"/>
    </source>
</evidence>
<organism evidence="10">
    <name type="scientific">Xenopsylla cheopis</name>
    <name type="common">Oriental rat flea</name>
    <name type="synonym">Pulex cheopis</name>
    <dbReference type="NCBI Taxonomy" id="163159"/>
    <lineage>
        <taxon>Eukaryota</taxon>
        <taxon>Metazoa</taxon>
        <taxon>Ecdysozoa</taxon>
        <taxon>Arthropoda</taxon>
        <taxon>Hexapoda</taxon>
        <taxon>Insecta</taxon>
        <taxon>Pterygota</taxon>
        <taxon>Neoptera</taxon>
        <taxon>Endopterygota</taxon>
        <taxon>Siphonaptera</taxon>
        <taxon>Pulicidae</taxon>
        <taxon>Xenopsyllinae</taxon>
        <taxon>Xenopsylla</taxon>
    </lineage>
</organism>
<keyword evidence="5" id="KW-0539">Nucleus</keyword>
<evidence type="ECO:0000256" key="5">
    <source>
        <dbReference type="ARBA" id="ARBA00023242"/>
    </source>
</evidence>
<sequence>MGSKKHKKHKTDRKEKYDDPQFSLERTPGLKLILKVGGNSSTPEHSNDSPGPFYTGGNEDGLSDLSEKHKKAKKKKKKKDREKKHKHHKEKRRRHNESSQEETSMGEESLLEPPKLNNISTLSQADESVEVREPRTCVLRQRQERSPLGLLLEHLLRALEKRDQNQFFAWPVTDNIAPGYSSIITNPMDFSTMKQKIDDGIYTSMMEFIDDFKLMCENALRYNHSDTVYHKAAKKLLHVGMRLLQPDKLRALRPLLVFMSDIPSEQLGFELCKSNSLPESPVTHKVQASEPVDVTPAASAMEVDDHPSPECVDTPHENEMDIEEKRRLLRIENWPKSKFEPFVDDLTPQEILEQAQSAAKTARNKLLSKKCSNNLGFLRQNKDGTTSMKIILDSGDDGPERPISLGAFIGKLSQGSGHLQGFREDRRNLLKPVKPLDYGQFSSFAPIYDSRFANLTAEETQLVLQTYGDETGAQYADSILEFTKDSPYASSLAGNLLDLLTSGEHRKTYAKIQENQKVRTEQKELEKMFSDYKQEIENLSMDIDMDALRSLSELGIDVSFLESLEKEAQQRELAKQLQEQLDNNAQMLENLQQVQNDRLSLPLPQHLSQLPQPSNNEVTLANQITMNLTNMAKKVNPSDVAPVQSLRKAMGVGEKIQTINMETQTGSLISPGQKSLGNSQIIDVEEATTSFSVANSAVMSQSKTCVTQTINLGQTNVSQVRPVMNVTQSNVTNVKPRIQMQSIPSSQPTIRTNIISGNMQKQVVSASTSVNQPSQTTSHQLMAVRGPRVLQRPQNPQVMQQNLLLTQQQNKTQPSTQSPPARQQVVMTTQSKPIHQNQVQQVITTQAQNPVHQIMLQQVNPIRHQIVGQQRVVQRPLIRAQQQQISVGQQLNQQIVQQIIQQPMIQVNQQQHANNQQQQNIIQIQSAQQQQQQSQNIIQIHQGQAVPQQNIIQIHQASSSGLQSGNQQQQTMLINQQQTSQRIPQPIVRIQQPTVRHCKNTHQVKTVQQVQQQLVQQALKQQHIVLQQQQQQLQLNKQSNAGQQSASQQIMVKPTQENKQQVVVQQVLPNQSGPSIISATVGDGSTPPTIHISAQGSGGVDLESELREYLESGGVLTADQDATIAQILME</sequence>
<dbReference type="InterPro" id="IPR001487">
    <property type="entry name" value="Bromodomain"/>
</dbReference>
<dbReference type="Gene3D" id="1.20.920.10">
    <property type="entry name" value="Bromodomain-like"/>
    <property type="match status" value="1"/>
</dbReference>
<evidence type="ECO:0000256" key="7">
    <source>
        <dbReference type="SAM" id="Coils"/>
    </source>
</evidence>
<name>A0A6M2DUK2_XENCH</name>
<dbReference type="PANTHER" id="PTHR22881">
    <property type="entry name" value="BROMODOMAIN CONTAINING PROTEIN"/>
    <property type="match status" value="1"/>
</dbReference>
<dbReference type="PROSITE" id="PS50014">
    <property type="entry name" value="BROMODOMAIN_2"/>
    <property type="match status" value="1"/>
</dbReference>
<dbReference type="AlphaFoldDB" id="A0A6M2DUK2"/>
<proteinExistence type="predicted"/>
<dbReference type="PANTHER" id="PTHR22881:SF27">
    <property type="entry name" value="BROMODOMAIN CONTAINING 7_9"/>
    <property type="match status" value="1"/>
</dbReference>
<keyword evidence="2" id="KW-0805">Transcription regulation</keyword>
<evidence type="ECO:0000256" key="1">
    <source>
        <dbReference type="ARBA" id="ARBA00004123"/>
    </source>
</evidence>
<evidence type="ECO:0000256" key="6">
    <source>
        <dbReference type="PROSITE-ProRule" id="PRU00035"/>
    </source>
</evidence>
<comment type="subcellular location">
    <subcellularLocation>
        <location evidence="1">Nucleus</location>
    </subcellularLocation>
</comment>
<keyword evidence="4" id="KW-0804">Transcription</keyword>
<reference evidence="10" key="1">
    <citation type="submission" date="2020-03" db="EMBL/GenBank/DDBJ databases">
        <title>Transcriptomic Profiling of the Digestive Tract of the Rat Flea, Xenopsylla cheopis, Following Blood Feeding and Infection with Yersinia pestis.</title>
        <authorList>
            <person name="Bland D.M."/>
            <person name="Martens C.A."/>
            <person name="Virtaneva K."/>
            <person name="Kanakabandi K."/>
            <person name="Long D."/>
            <person name="Rosenke R."/>
            <person name="Saturday G.A."/>
            <person name="Hoyt F.H."/>
            <person name="Bruno D.P."/>
            <person name="Ribeiro J.M.C."/>
            <person name="Hinnebusch J."/>
        </authorList>
    </citation>
    <scope>NUCLEOTIDE SEQUENCE</scope>
</reference>
<dbReference type="SUPFAM" id="SSF47370">
    <property type="entry name" value="Bromodomain"/>
    <property type="match status" value="1"/>
</dbReference>
<dbReference type="EMBL" id="GIIL01004661">
    <property type="protein sequence ID" value="NOV48387.1"/>
    <property type="molecule type" value="Transcribed_RNA"/>
</dbReference>
<dbReference type="PRINTS" id="PR00503">
    <property type="entry name" value="BROMODOMAIN"/>
</dbReference>
<dbReference type="Pfam" id="PF12024">
    <property type="entry name" value="DUF3512"/>
    <property type="match status" value="1"/>
</dbReference>
<dbReference type="GO" id="GO:0005634">
    <property type="term" value="C:nucleus"/>
    <property type="evidence" value="ECO:0007669"/>
    <property type="project" value="UniProtKB-SubCell"/>
</dbReference>
<feature type="compositionally biased region" description="Basic residues" evidence="8">
    <location>
        <begin position="68"/>
        <end position="95"/>
    </location>
</feature>
<dbReference type="Pfam" id="PF00439">
    <property type="entry name" value="Bromodomain"/>
    <property type="match status" value="1"/>
</dbReference>
<protein>
    <submittedName>
        <fullName evidence="10">Putative bromodomain-containing protein 7 isoform x1</fullName>
    </submittedName>
</protein>
<feature type="compositionally biased region" description="Basic residues" evidence="8">
    <location>
        <begin position="1"/>
        <end position="11"/>
    </location>
</feature>
<feature type="domain" description="Bromo" evidence="9">
    <location>
        <begin position="160"/>
        <end position="230"/>
    </location>
</feature>
<dbReference type="InterPro" id="IPR036427">
    <property type="entry name" value="Bromodomain-like_sf"/>
</dbReference>
<feature type="coiled-coil region" evidence="7">
    <location>
        <begin position="515"/>
        <end position="597"/>
    </location>
</feature>
<dbReference type="SMART" id="SM00297">
    <property type="entry name" value="BROMO"/>
    <property type="match status" value="1"/>
</dbReference>
<evidence type="ECO:0000313" key="10">
    <source>
        <dbReference type="EMBL" id="NOV48387.1"/>
    </source>
</evidence>
<evidence type="ECO:0000259" key="9">
    <source>
        <dbReference type="PROSITE" id="PS50014"/>
    </source>
</evidence>
<evidence type="ECO:0000256" key="8">
    <source>
        <dbReference type="SAM" id="MobiDB-lite"/>
    </source>
</evidence>
<keyword evidence="3 6" id="KW-0103">Bromodomain</keyword>
<evidence type="ECO:0000256" key="2">
    <source>
        <dbReference type="ARBA" id="ARBA00023015"/>
    </source>
</evidence>
<keyword evidence="7" id="KW-0175">Coiled coil</keyword>
<dbReference type="InterPro" id="IPR051831">
    <property type="entry name" value="Bromodomain_contain_prot"/>
</dbReference>
<evidence type="ECO:0000256" key="3">
    <source>
        <dbReference type="ARBA" id="ARBA00023117"/>
    </source>
</evidence>